<keyword evidence="2" id="KW-1185">Reference proteome</keyword>
<gene>
    <name evidence="1" type="ORF">F383_11010</name>
</gene>
<accession>A0A0B0PRT1</accession>
<organism evidence="1 2">
    <name type="scientific">Gossypium arboreum</name>
    <name type="common">Tree cotton</name>
    <name type="synonym">Gossypium nanking</name>
    <dbReference type="NCBI Taxonomy" id="29729"/>
    <lineage>
        <taxon>Eukaryota</taxon>
        <taxon>Viridiplantae</taxon>
        <taxon>Streptophyta</taxon>
        <taxon>Embryophyta</taxon>
        <taxon>Tracheophyta</taxon>
        <taxon>Spermatophyta</taxon>
        <taxon>Magnoliopsida</taxon>
        <taxon>eudicotyledons</taxon>
        <taxon>Gunneridae</taxon>
        <taxon>Pentapetalae</taxon>
        <taxon>rosids</taxon>
        <taxon>malvids</taxon>
        <taxon>Malvales</taxon>
        <taxon>Malvaceae</taxon>
        <taxon>Malvoideae</taxon>
        <taxon>Gossypium</taxon>
    </lineage>
</organism>
<sequence length="40" mass="4564">MEHTDLILISTPGDTRPRHTLVSLPMWTKIGSYLYIHAQA</sequence>
<dbReference type="AlphaFoldDB" id="A0A0B0PRT1"/>
<protein>
    <submittedName>
        <fullName evidence="1">Uncharacterized protein</fullName>
    </submittedName>
</protein>
<dbReference type="Proteomes" id="UP000032142">
    <property type="component" value="Unassembled WGS sequence"/>
</dbReference>
<name>A0A0B0PRT1_GOSAR</name>
<reference evidence="2" key="1">
    <citation type="submission" date="2014-09" db="EMBL/GenBank/DDBJ databases">
        <authorList>
            <person name="Mudge J."/>
            <person name="Ramaraj T."/>
            <person name="Lindquist I.E."/>
            <person name="Bharti A.K."/>
            <person name="Sundararajan A."/>
            <person name="Cameron C.T."/>
            <person name="Woodward J.E."/>
            <person name="May G.D."/>
            <person name="Brubaker C."/>
            <person name="Broadhvest J."/>
            <person name="Wilkins T.A."/>
        </authorList>
    </citation>
    <scope>NUCLEOTIDE SEQUENCE</scope>
    <source>
        <strain evidence="2">cv. AKA8401</strain>
    </source>
</reference>
<proteinExistence type="predicted"/>
<evidence type="ECO:0000313" key="1">
    <source>
        <dbReference type="EMBL" id="KHG29168.1"/>
    </source>
</evidence>
<dbReference type="EMBL" id="KN448296">
    <property type="protein sequence ID" value="KHG29168.1"/>
    <property type="molecule type" value="Genomic_DNA"/>
</dbReference>
<evidence type="ECO:0000313" key="2">
    <source>
        <dbReference type="Proteomes" id="UP000032142"/>
    </source>
</evidence>